<accession>A0A1G9YAR5</accession>
<feature type="compositionally biased region" description="Basic and acidic residues" evidence="1">
    <location>
        <begin position="29"/>
        <end position="39"/>
    </location>
</feature>
<reference evidence="2 3" key="1">
    <citation type="submission" date="2016-10" db="EMBL/GenBank/DDBJ databases">
        <authorList>
            <person name="de Groot N.N."/>
        </authorList>
    </citation>
    <scope>NUCLEOTIDE SEQUENCE [LARGE SCALE GENOMIC DNA]</scope>
    <source>
        <strain evidence="2 3">DSM 21668</strain>
    </source>
</reference>
<proteinExistence type="predicted"/>
<protein>
    <submittedName>
        <fullName evidence="2">Uncharacterized protein</fullName>
    </submittedName>
</protein>
<feature type="region of interest" description="Disordered" evidence="1">
    <location>
        <begin position="15"/>
        <end position="48"/>
    </location>
</feature>
<gene>
    <name evidence="2" type="ORF">SAMN04488090_4870</name>
</gene>
<dbReference type="EMBL" id="FNGS01000012">
    <property type="protein sequence ID" value="SDN05736.1"/>
    <property type="molecule type" value="Genomic_DNA"/>
</dbReference>
<dbReference type="AlphaFoldDB" id="A0A1G9YAR5"/>
<keyword evidence="3" id="KW-1185">Reference proteome</keyword>
<dbReference type="Proteomes" id="UP000198901">
    <property type="component" value="Unassembled WGS sequence"/>
</dbReference>
<name>A0A1G9YAR5_9BACT</name>
<evidence type="ECO:0000313" key="3">
    <source>
        <dbReference type="Proteomes" id="UP000198901"/>
    </source>
</evidence>
<organism evidence="2 3">
    <name type="scientific">Siphonobacter aquaeclarae</name>
    <dbReference type="NCBI Taxonomy" id="563176"/>
    <lineage>
        <taxon>Bacteria</taxon>
        <taxon>Pseudomonadati</taxon>
        <taxon>Bacteroidota</taxon>
        <taxon>Cytophagia</taxon>
        <taxon>Cytophagales</taxon>
        <taxon>Cytophagaceae</taxon>
        <taxon>Siphonobacter</taxon>
    </lineage>
</organism>
<evidence type="ECO:0000256" key="1">
    <source>
        <dbReference type="SAM" id="MobiDB-lite"/>
    </source>
</evidence>
<evidence type="ECO:0000313" key="2">
    <source>
        <dbReference type="EMBL" id="SDN05736.1"/>
    </source>
</evidence>
<sequence length="48" mass="4972">MEVGTAYPLKKCVVDATHGGHPGLVTKTENGRPKTENKGAGKPASPQL</sequence>